<dbReference type="GO" id="GO:0043812">
    <property type="term" value="F:phosphatidylinositol-4-phosphate phosphatase activity"/>
    <property type="evidence" value="ECO:0007669"/>
    <property type="project" value="TreeGrafter"/>
</dbReference>
<dbReference type="PROSITE" id="PS50275">
    <property type="entry name" value="SAC"/>
    <property type="match status" value="1"/>
</dbReference>
<evidence type="ECO:0000313" key="4">
    <source>
        <dbReference type="Proteomes" id="UP000195012"/>
    </source>
</evidence>
<comment type="caution">
    <text evidence="3">The sequence shown here is derived from an EMBL/GenBank/DDBJ whole genome shotgun (WGS) entry which is preliminary data.</text>
</comment>
<gene>
    <name evidence="3" type="primary">IP5P</name>
    <name evidence="3" type="ORF">PKNOH_S130183800</name>
</gene>
<evidence type="ECO:0000256" key="1">
    <source>
        <dbReference type="SAM" id="Phobius"/>
    </source>
</evidence>
<keyword evidence="1" id="KW-1133">Transmembrane helix</keyword>
<feature type="transmembrane region" description="Helical" evidence="1">
    <location>
        <begin position="690"/>
        <end position="710"/>
    </location>
</feature>
<protein>
    <submittedName>
        <fullName evidence="3">Putative Inositol-polyphosphate 5-phosphatase</fullName>
    </submittedName>
</protein>
<organism evidence="3 4">
    <name type="scientific">Plasmodium knowlesi</name>
    <dbReference type="NCBI Taxonomy" id="5850"/>
    <lineage>
        <taxon>Eukaryota</taxon>
        <taxon>Sar</taxon>
        <taxon>Alveolata</taxon>
        <taxon>Apicomplexa</taxon>
        <taxon>Aconoidasida</taxon>
        <taxon>Haemosporida</taxon>
        <taxon>Plasmodiidae</taxon>
        <taxon>Plasmodium</taxon>
        <taxon>Plasmodium (Plasmodium)</taxon>
    </lineage>
</organism>
<dbReference type="Pfam" id="PF02383">
    <property type="entry name" value="Syja_N"/>
    <property type="match status" value="1"/>
</dbReference>
<feature type="domain" description="SAC" evidence="2">
    <location>
        <begin position="216"/>
        <end position="622"/>
    </location>
</feature>
<dbReference type="EMBL" id="NETL01000027">
    <property type="protein sequence ID" value="OTN64449.1"/>
    <property type="molecule type" value="Genomic_DNA"/>
</dbReference>
<reference evidence="3 4" key="1">
    <citation type="submission" date="2017-05" db="EMBL/GenBank/DDBJ databases">
        <title>PacBio assembly of a Plasmodium knowlesi genome sequence with Hi-C correction and manual annotation of the SICAvar gene family.</title>
        <authorList>
            <person name="Lapp S.A."/>
            <person name="Geraldo J.A."/>
            <person name="Chien J.-T."/>
            <person name="Ay F."/>
            <person name="Pakala S.B."/>
            <person name="Batugedara G."/>
            <person name="Humphrey J.C."/>
            <person name="Debarry J.D."/>
            <person name="Le Roch K.G."/>
            <person name="Galinski M.R."/>
            <person name="Kissinger J.C."/>
        </authorList>
    </citation>
    <scope>NUCLEOTIDE SEQUENCE [LARGE SCALE GENOMIC DNA]</scope>
    <source>
        <strain evidence="4">Malayan Strain Pk1 (A+)</strain>
    </source>
</reference>
<sequence>MANGSVLPTQKYYLESHGNYLSIVNEENHVRNILKISHDEDVQIVKEKQKITSSNENSCTENENKKKFPFFGCLGILKADHTNFLVIVSDAEIVSYLFNRAIYRVKKISFIQLNDEEESKDKTASYHNYQYEICCLGSNAVLTPLNSNHRKEGKKFFCNKKINTQNHFDNIFQWSNSLFQSPTVKNTEFRNNSETYIHKLKNCTLKKDTLKTIEYFWHAFNKGPFYFSYHYNLTASLQRHYITESEKEKKRGKSSSPTVGGGPEVYAGDCKYQGKTEPIFHKLQFKEINHEYTWNWKLLHQFIPIDAFEFVVFLIHGYIKSNVFHVPNGKLTLYLISRKNKNRSGVRFWCRGGNDKGDVANFVETEQILVCKDPHRTKIFSYVIVRGSIPVLWKQQPTLSIRPRIQVCQDMQKNAKTLNLHMEKLKNTYGKISITNLNNKKFGEKYLGQCYGACLKECSVEHNYTWFDFHSEFKKLNYQNLHTSLKTVIEDLNDFSFFSVSFPSGVRYNLEHGDEVHDNICRDDFSSTTASSSRFTSWSSAKVDTFQKGVFRVNCIDCLDRTNVFQSFLAKYVLHMQLLTMDIKLEQENKFPFYLFKNAYDELLYRQTWIHNANAISIIYSGAGALKNDITKNGKRTIGGLLQDLLHIVQRYINNNFLDGYNNDCIHLATSENLKYQNVFNIHRGKYNQMMNVILEFMVIFTTAACTSPVQKLLKGVYFLSHNITSTTISQCIHYAFFLMRRNFHLFLFPYNQAKYFHFISLLAKASGILSTSFLIFVFFCVYVFTQRRRVISSPKLGTD</sequence>
<dbReference type="VEuPathDB" id="PlasmoDB:PKNH_1117600"/>
<dbReference type="InterPro" id="IPR002013">
    <property type="entry name" value="SAC_dom"/>
</dbReference>
<dbReference type="AlphaFoldDB" id="A0A1Y3DJW0"/>
<name>A0A1Y3DJW0_PLAKN</name>
<proteinExistence type="predicted"/>
<dbReference type="Proteomes" id="UP000195012">
    <property type="component" value="Unassembled WGS sequence"/>
</dbReference>
<dbReference type="GO" id="GO:0005783">
    <property type="term" value="C:endoplasmic reticulum"/>
    <property type="evidence" value="ECO:0007669"/>
    <property type="project" value="TreeGrafter"/>
</dbReference>
<dbReference type="GO" id="GO:0046856">
    <property type="term" value="P:phosphatidylinositol dephosphorylation"/>
    <property type="evidence" value="ECO:0007669"/>
    <property type="project" value="TreeGrafter"/>
</dbReference>
<evidence type="ECO:0000259" key="2">
    <source>
        <dbReference type="PROSITE" id="PS50275"/>
    </source>
</evidence>
<feature type="transmembrane region" description="Helical" evidence="1">
    <location>
        <begin position="757"/>
        <end position="786"/>
    </location>
</feature>
<evidence type="ECO:0000313" key="3">
    <source>
        <dbReference type="EMBL" id="OTN64449.1"/>
    </source>
</evidence>
<feature type="transmembrane region" description="Helical" evidence="1">
    <location>
        <begin position="717"/>
        <end position="737"/>
    </location>
</feature>
<accession>A0A1Y3DJW0</accession>
<dbReference type="VEuPathDB" id="PlasmoDB:PKA1H_110022700"/>
<keyword evidence="1" id="KW-0472">Membrane</keyword>
<dbReference type="PANTHER" id="PTHR45662:SF2">
    <property type="entry name" value="PHOSPHATIDYLINOSITOL-3-PHOSPHATASE SAC1"/>
    <property type="match status" value="1"/>
</dbReference>
<dbReference type="PANTHER" id="PTHR45662">
    <property type="entry name" value="PHOSPHATIDYLINOSITIDE PHOSPHATASE SAC1"/>
    <property type="match status" value="1"/>
</dbReference>
<dbReference type="eggNOG" id="KOG1889">
    <property type="taxonomic scope" value="Eukaryota"/>
</dbReference>
<dbReference type="OMA" id="WIHNANA"/>
<dbReference type="OrthoDB" id="405996at2759"/>
<dbReference type="VEuPathDB" id="PlasmoDB:PKNOH_S130183800"/>
<keyword evidence="1" id="KW-0812">Transmembrane</keyword>